<proteinExistence type="predicted"/>
<feature type="compositionally biased region" description="Polar residues" evidence="1">
    <location>
        <begin position="29"/>
        <end position="42"/>
    </location>
</feature>
<feature type="region of interest" description="Disordered" evidence="1">
    <location>
        <begin position="319"/>
        <end position="382"/>
    </location>
</feature>
<feature type="region of interest" description="Disordered" evidence="1">
    <location>
        <begin position="94"/>
        <end position="130"/>
    </location>
</feature>
<accession>A0AAV2T8F8</accession>
<dbReference type="AlphaFoldDB" id="A0AAV2T8F8"/>
<comment type="caution">
    <text evidence="2">The sequence shown here is derived from an EMBL/GenBank/DDBJ whole genome shotgun (WGS) entry which is preliminary data.</text>
</comment>
<feature type="compositionally biased region" description="Polar residues" evidence="1">
    <location>
        <begin position="96"/>
        <end position="109"/>
    </location>
</feature>
<feature type="compositionally biased region" description="Polar residues" evidence="1">
    <location>
        <begin position="362"/>
        <end position="382"/>
    </location>
</feature>
<evidence type="ECO:0000313" key="3">
    <source>
        <dbReference type="Proteomes" id="UP001497525"/>
    </source>
</evidence>
<feature type="compositionally biased region" description="Low complexity" evidence="1">
    <location>
        <begin position="120"/>
        <end position="129"/>
    </location>
</feature>
<evidence type="ECO:0000256" key="1">
    <source>
        <dbReference type="SAM" id="MobiDB-lite"/>
    </source>
</evidence>
<dbReference type="EMBL" id="CAXLJL010000101">
    <property type="protein sequence ID" value="CAL5131707.1"/>
    <property type="molecule type" value="Genomic_DNA"/>
</dbReference>
<reference evidence="2" key="1">
    <citation type="submission" date="2024-06" db="EMBL/GenBank/DDBJ databases">
        <authorList>
            <person name="Liu X."/>
            <person name="Lenzi L."/>
            <person name="Haldenby T S."/>
            <person name="Uol C."/>
        </authorList>
    </citation>
    <scope>NUCLEOTIDE SEQUENCE</scope>
</reference>
<feature type="region of interest" description="Disordered" evidence="1">
    <location>
        <begin position="608"/>
        <end position="635"/>
    </location>
</feature>
<organism evidence="2 3">
    <name type="scientific">Calicophoron daubneyi</name>
    <name type="common">Rumen fluke</name>
    <name type="synonym">Paramphistomum daubneyi</name>
    <dbReference type="NCBI Taxonomy" id="300641"/>
    <lineage>
        <taxon>Eukaryota</taxon>
        <taxon>Metazoa</taxon>
        <taxon>Spiralia</taxon>
        <taxon>Lophotrochozoa</taxon>
        <taxon>Platyhelminthes</taxon>
        <taxon>Trematoda</taxon>
        <taxon>Digenea</taxon>
        <taxon>Plagiorchiida</taxon>
        <taxon>Pronocephalata</taxon>
        <taxon>Paramphistomoidea</taxon>
        <taxon>Paramphistomidae</taxon>
        <taxon>Calicophoron</taxon>
    </lineage>
</organism>
<protein>
    <submittedName>
        <fullName evidence="2">Uncharacterized protein</fullName>
    </submittedName>
</protein>
<name>A0AAV2T8F8_CALDB</name>
<sequence>MKISSSGRLLSKAEKGTEIMSGSTKKKQNNTANTDPPAMSSLSDNHYARRFRALPIYQQIKLDLAQTVSQGWRTRLEDLDKDLEQSELLTLKLDKNSNAGQSHSDSTAIEQAESDEDQNEQPNEPNETNKFGLELLDTNESTANTDGLKVSEDPFLIEDNQWGPDEMPTDLSKSSSLKEERIQNENLREDTLFLFGESTVPQITFTPAGINTIPHRMPEACLKVKTNLPMIMGQHHRYMKRILTRKHADLIDEDHSMMDNLVASPNMDGSNPLRISEQSRLNLMQSFSQQWREGTGWEEQEVRHDGLLLAGLHKNRNAGVSEAESASDYHIANSTVENPGKGEGNLESVNEQLKENDGYVLNPNSGAQANTGQESERSLTTGSLKLRTNIRSVSPDGNVFESELERNYEIPGFGSGNDASLDQCEEQEIWLDGRRGDKESGHCQPNLNLTTKIRVSRSSISRGKPQSVKSAPVLRGLQSVQSVQSLQGTQVDQGFRTVQSPTYVQELTTEQSLQNVPGVESQNAVPGSPDMRRLQSAESIQGLRTLQSPKNISNAKTNQSLQNVSGTHFPMGVQGQMDLRHMPSVQSPEDAQLQVVSGERQIVAVDSQPEGPYAHTTKLPPQENEKPPTFENGSKIPKSAMEQIRILKNLLRSLCEDLNEIQESVLSRDFAPCGQFMDHIRFVPALIEDLIPKLDYSPFEKDLRDAHESIKKILEEVEHQPSMIILRLVELGFYIYEIGCLLGEEILPPCFALTVHAIQSRVHRLSAGRVVRQIVYVPQSFDPIVATYYKDRRLGRVENFCSCKIRLLSPEHPRARYCPPDCRTLEVNFDPVRGKYIGFLDLLNRSLDPKRCSARVGATVMRRANGVEHDVPAYELLQLKNMEPRPRLIEIRAELCAGPKIDTKVNEVLFTSEVLTNSGAA</sequence>
<dbReference type="Proteomes" id="UP001497525">
    <property type="component" value="Unassembled WGS sequence"/>
</dbReference>
<evidence type="ECO:0000313" key="2">
    <source>
        <dbReference type="EMBL" id="CAL5131707.1"/>
    </source>
</evidence>
<feature type="region of interest" description="Disordered" evidence="1">
    <location>
        <begin position="1"/>
        <end position="42"/>
    </location>
</feature>
<gene>
    <name evidence="2" type="ORF">CDAUBV1_LOCUS4215</name>
</gene>